<evidence type="ECO:0000313" key="1">
    <source>
        <dbReference type="EMBL" id="BCS27034.1"/>
    </source>
</evidence>
<dbReference type="Gene3D" id="1.10.510.10">
    <property type="entry name" value="Transferase(Phosphotransferase) domain 1"/>
    <property type="match status" value="1"/>
</dbReference>
<proteinExistence type="predicted"/>
<dbReference type="Proteomes" id="UP000654913">
    <property type="component" value="Chromosome 6"/>
</dbReference>
<dbReference type="SUPFAM" id="SSF56112">
    <property type="entry name" value="Protein kinase-like (PK-like)"/>
    <property type="match status" value="1"/>
</dbReference>
<gene>
    <name evidence="1" type="ORF">APUU_60082A</name>
</gene>
<reference evidence="1" key="1">
    <citation type="submission" date="2021-01" db="EMBL/GenBank/DDBJ databases">
        <authorList>
            <consortium name="Aspergillus puulaauensis MK2 genome sequencing consortium"/>
            <person name="Kazuki M."/>
            <person name="Futagami T."/>
        </authorList>
    </citation>
    <scope>NUCLEOTIDE SEQUENCE</scope>
    <source>
        <strain evidence="1">MK2</strain>
    </source>
</reference>
<evidence type="ECO:0000313" key="2">
    <source>
        <dbReference type="Proteomes" id="UP000654913"/>
    </source>
</evidence>
<dbReference type="AlphaFoldDB" id="A0A7R7XT53"/>
<reference evidence="1" key="2">
    <citation type="submission" date="2021-02" db="EMBL/GenBank/DDBJ databases">
        <title>Aspergillus puulaauensis MK2 genome sequence.</title>
        <authorList>
            <person name="Futagami T."/>
            <person name="Mori K."/>
            <person name="Kadooka C."/>
            <person name="Tanaka T."/>
        </authorList>
    </citation>
    <scope>NUCLEOTIDE SEQUENCE</scope>
    <source>
        <strain evidence="1">MK2</strain>
    </source>
</reference>
<dbReference type="GeneID" id="64977039"/>
<organism evidence="1 2">
    <name type="scientific">Aspergillus puulaauensis</name>
    <dbReference type="NCBI Taxonomy" id="1220207"/>
    <lineage>
        <taxon>Eukaryota</taxon>
        <taxon>Fungi</taxon>
        <taxon>Dikarya</taxon>
        <taxon>Ascomycota</taxon>
        <taxon>Pezizomycotina</taxon>
        <taxon>Eurotiomycetes</taxon>
        <taxon>Eurotiomycetidae</taxon>
        <taxon>Eurotiales</taxon>
        <taxon>Aspergillaceae</taxon>
        <taxon>Aspergillus</taxon>
    </lineage>
</organism>
<accession>A0A7R7XT53</accession>
<dbReference type="RefSeq" id="XP_041559228.1">
    <property type="nucleotide sequence ID" value="XM_041706887.1"/>
</dbReference>
<dbReference type="EMBL" id="AP024448">
    <property type="protein sequence ID" value="BCS27034.1"/>
    <property type="molecule type" value="Genomic_DNA"/>
</dbReference>
<dbReference type="OrthoDB" id="1668230at2759"/>
<keyword evidence="2" id="KW-1185">Reference proteome</keyword>
<dbReference type="KEGG" id="apuu:APUU_60082A"/>
<protein>
    <recommendedName>
        <fullName evidence="3">Protein kinase domain-containing protein</fullName>
    </recommendedName>
</protein>
<sequence>MRYARPDCSDDVSREIDDIFALGTLLYEISVGHALYAEQPSREIRKLLRMHRFPDLDGIPPNVRITIEKCWSNG</sequence>
<dbReference type="InterPro" id="IPR011009">
    <property type="entry name" value="Kinase-like_dom_sf"/>
</dbReference>
<evidence type="ECO:0008006" key="3">
    <source>
        <dbReference type="Google" id="ProtNLM"/>
    </source>
</evidence>
<name>A0A7R7XT53_9EURO</name>